<feature type="transmembrane region" description="Helical" evidence="1">
    <location>
        <begin position="156"/>
        <end position="173"/>
    </location>
</feature>
<feature type="transmembrane region" description="Helical" evidence="1">
    <location>
        <begin position="753"/>
        <end position="770"/>
    </location>
</feature>
<feature type="transmembrane region" description="Helical" evidence="1">
    <location>
        <begin position="257"/>
        <end position="274"/>
    </location>
</feature>
<keyword evidence="1" id="KW-0472">Membrane</keyword>
<feature type="transmembrane region" description="Helical" evidence="1">
    <location>
        <begin position="32"/>
        <end position="51"/>
    </location>
</feature>
<evidence type="ECO:0000313" key="2">
    <source>
        <dbReference type="EMBL" id="VHO04941.1"/>
    </source>
</evidence>
<accession>A0A486XSS6</accession>
<evidence type="ECO:0000256" key="1">
    <source>
        <dbReference type="SAM" id="Phobius"/>
    </source>
</evidence>
<feature type="transmembrane region" description="Helical" evidence="1">
    <location>
        <begin position="361"/>
        <end position="380"/>
    </location>
</feature>
<name>A0A486XSS6_9GAMM</name>
<protein>
    <submittedName>
        <fullName evidence="2">COGs COG0697</fullName>
    </submittedName>
</protein>
<feature type="transmembrane region" description="Helical" evidence="1">
    <location>
        <begin position="84"/>
        <end position="101"/>
    </location>
</feature>
<gene>
    <name evidence="2" type="ORF">BAL341_2203</name>
</gene>
<reference evidence="2" key="1">
    <citation type="submission" date="2019-04" db="EMBL/GenBank/DDBJ databases">
        <authorList>
            <person name="Brambilla D."/>
        </authorList>
    </citation>
    <scope>NUCLEOTIDE SEQUENCE</scope>
    <source>
        <strain evidence="2">BAL1</strain>
    </source>
</reference>
<feature type="transmembrane region" description="Helical" evidence="1">
    <location>
        <begin position="473"/>
        <end position="492"/>
    </location>
</feature>
<feature type="transmembrane region" description="Helical" evidence="1">
    <location>
        <begin position="312"/>
        <end position="331"/>
    </location>
</feature>
<proteinExistence type="predicted"/>
<feature type="transmembrane region" description="Helical" evidence="1">
    <location>
        <begin position="337"/>
        <end position="354"/>
    </location>
</feature>
<sequence length="799" mass="89186">MLQQQVRVALLPLLLLAAAVLAALVVASPLYLPVISLAFVIVGIFSLLGYFRPYIGLVIWLCCVPWLSLAKWTGAMVIEEFDLALWGYALGVVLHLIRYGLPGPQVNLSLPPVVLVMVLLAISWQVWAIIKGYQLLPPNEALYFTNYEDQGGPLRIGKGLFSALCFYFCCRYLSADWPRFQRAFIFGFAFGALAVMLGCLFERWHFTGLLNLTTDYRTTAWFWEMHTGGATLDAYLALSLPFIMLGVMQAKNQAERLLLVLLLCLFAYVALTTFSRGVYLAVAIVGSLFILIQYLKLKAAGQNLLPKNKQRIFAMLAVAMLAIAAGLSLFPYGGYRVLLAISGLVLLLFTFVARSEAFNRYIAASGIAVACLVAVALYWLTGVAKPVYALYAICWFAAAALLLLKFQRGSSKHLDVSLAFCFMALALLSIAICWYWSDYRLTSAQLLGLLLVPLVVTVMFMPFTHAEKMPMAFGFAMWAFVSVLLLILVMFFNSSYIDSRFSTTDKDLQGRFQHWDEAMLAMPEKNDIWFGSGVGRFVPLNRALGDTDDQVAILSLLPLQQGNALYLKSGSHIHGYGEVFRITQQIARPVGDIVLEVRLRHNSNIKLLAEVCDKHLLYHGKCTRGSLTVKGASDGVGQYSIPFKDNPFSSAFTDNVMSKTFSLAISNPDTEIVLESLQLQDRKQHNLLSNSNFSEQMRYWFFSSDRHHMPYHVKGLWPMQLFEMGLIGLFLWSSLTVMLLLQQWFNKTQFSAIGNTAAMALLGLLLVGLFDSVIYGGRMAMLYFMLILLSGSIQAKRSL</sequence>
<feature type="transmembrane region" description="Helical" evidence="1">
    <location>
        <begin position="113"/>
        <end position="136"/>
    </location>
</feature>
<organism evidence="2">
    <name type="scientific">Rheinheimera sp. BAL341</name>
    <dbReference type="NCBI Taxonomy" id="1708203"/>
    <lineage>
        <taxon>Bacteria</taxon>
        <taxon>Pseudomonadati</taxon>
        <taxon>Pseudomonadota</taxon>
        <taxon>Gammaproteobacteria</taxon>
        <taxon>Chromatiales</taxon>
        <taxon>Chromatiaceae</taxon>
        <taxon>Rheinheimera</taxon>
    </lineage>
</organism>
<keyword evidence="1" id="KW-0812">Transmembrane</keyword>
<feature type="transmembrane region" description="Helical" evidence="1">
    <location>
        <begin position="58"/>
        <end position="78"/>
    </location>
</feature>
<feature type="transmembrane region" description="Helical" evidence="1">
    <location>
        <begin position="386"/>
        <end position="404"/>
    </location>
</feature>
<feature type="transmembrane region" description="Helical" evidence="1">
    <location>
        <begin position="226"/>
        <end position="245"/>
    </location>
</feature>
<dbReference type="AlphaFoldDB" id="A0A486XSS6"/>
<feature type="transmembrane region" description="Helical" evidence="1">
    <location>
        <begin position="776"/>
        <end position="795"/>
    </location>
</feature>
<feature type="transmembrane region" description="Helical" evidence="1">
    <location>
        <begin position="721"/>
        <end position="741"/>
    </location>
</feature>
<feature type="transmembrane region" description="Helical" evidence="1">
    <location>
        <begin position="443"/>
        <end position="461"/>
    </location>
</feature>
<keyword evidence="1" id="KW-1133">Transmembrane helix</keyword>
<feature type="transmembrane region" description="Helical" evidence="1">
    <location>
        <begin position="185"/>
        <end position="206"/>
    </location>
</feature>
<feature type="transmembrane region" description="Helical" evidence="1">
    <location>
        <begin position="280"/>
        <end position="300"/>
    </location>
</feature>
<dbReference type="EMBL" id="CAAJGR010000118">
    <property type="protein sequence ID" value="VHO04941.1"/>
    <property type="molecule type" value="Genomic_DNA"/>
</dbReference>
<feature type="transmembrane region" description="Helical" evidence="1">
    <location>
        <begin position="416"/>
        <end position="437"/>
    </location>
</feature>